<dbReference type="InterPro" id="IPR026307">
    <property type="entry name" value="TMEM132"/>
</dbReference>
<dbReference type="Pfam" id="PF16070">
    <property type="entry name" value="Ig_TMEM132_4th"/>
    <property type="match status" value="1"/>
</dbReference>
<feature type="region of interest" description="Disordered" evidence="6">
    <location>
        <begin position="32"/>
        <end position="60"/>
    </location>
</feature>
<evidence type="ECO:0000256" key="6">
    <source>
        <dbReference type="SAM" id="MobiDB-lite"/>
    </source>
</evidence>
<keyword evidence="5 7" id="KW-0472">Membrane</keyword>
<dbReference type="PANTHER" id="PTHR13388">
    <property type="entry name" value="DETONATOR, ISOFORM E"/>
    <property type="match status" value="1"/>
</dbReference>
<evidence type="ECO:0000256" key="5">
    <source>
        <dbReference type="ARBA" id="ARBA00023136"/>
    </source>
</evidence>
<dbReference type="InterPro" id="IPR031437">
    <property type="entry name" value="Ig_TMEM132_4th"/>
</dbReference>
<evidence type="ECO:0000256" key="4">
    <source>
        <dbReference type="ARBA" id="ARBA00022989"/>
    </source>
</evidence>
<dbReference type="Pfam" id="PF23486">
    <property type="entry name" value="Ig_TMEM132_5th"/>
    <property type="match status" value="1"/>
</dbReference>
<feature type="domain" description="Transmembrane protein TMEM132 fifth" evidence="10">
    <location>
        <begin position="188"/>
        <end position="386"/>
    </location>
</feature>
<keyword evidence="13" id="KW-1185">Reference proteome</keyword>
<comment type="subcellular location">
    <subcellularLocation>
        <location evidence="1">Membrane</location>
        <topology evidence="1">Single-pass type I membrane protein</topology>
    </subcellularLocation>
</comment>
<dbReference type="Pfam" id="PF15706">
    <property type="entry name" value="TMEM132_C"/>
    <property type="match status" value="1"/>
</dbReference>
<proteinExistence type="inferred from homology"/>
<feature type="region of interest" description="Disordered" evidence="6">
    <location>
        <begin position="537"/>
        <end position="563"/>
    </location>
</feature>
<feature type="compositionally biased region" description="Polar residues" evidence="6">
    <location>
        <begin position="217"/>
        <end position="231"/>
    </location>
</feature>
<evidence type="ECO:0000256" key="2">
    <source>
        <dbReference type="ARBA" id="ARBA00006166"/>
    </source>
</evidence>
<feature type="domain" description="Transmembrane protein TMEM132 sixth" evidence="11">
    <location>
        <begin position="387"/>
        <end position="501"/>
    </location>
</feature>
<feature type="region of interest" description="Disordered" evidence="6">
    <location>
        <begin position="841"/>
        <end position="893"/>
    </location>
</feature>
<keyword evidence="3 7" id="KW-0812">Transmembrane</keyword>
<evidence type="ECO:0000313" key="12">
    <source>
        <dbReference type="EMBL" id="KAF7381123.1"/>
    </source>
</evidence>
<feature type="transmembrane region" description="Helical" evidence="7">
    <location>
        <begin position="625"/>
        <end position="649"/>
    </location>
</feature>
<dbReference type="Pfam" id="PF23487">
    <property type="entry name" value="Ig_TMEM132_6th"/>
    <property type="match status" value="1"/>
</dbReference>
<protein>
    <recommendedName>
        <fullName evidence="14">Transmembrane protein 132E</fullName>
    </recommendedName>
</protein>
<dbReference type="InterPro" id="IPR055424">
    <property type="entry name" value="Ig_TMEM132_6th"/>
</dbReference>
<evidence type="ECO:0000256" key="7">
    <source>
        <dbReference type="SAM" id="Phobius"/>
    </source>
</evidence>
<evidence type="ECO:0000256" key="1">
    <source>
        <dbReference type="ARBA" id="ARBA00004479"/>
    </source>
</evidence>
<feature type="domain" description="Transmembrane protein family 132 fourth" evidence="9">
    <location>
        <begin position="88"/>
        <end position="184"/>
    </location>
</feature>
<feature type="compositionally biased region" description="Acidic residues" evidence="6">
    <location>
        <begin position="243"/>
        <end position="252"/>
    </location>
</feature>
<reference evidence="12" key="1">
    <citation type="journal article" date="2020" name="G3 (Bethesda)">
        <title>High-Quality Assemblies for Three Invasive Social Wasps from the &lt;i&gt;Vespula&lt;/i&gt; Genus.</title>
        <authorList>
            <person name="Harrop T.W.R."/>
            <person name="Guhlin J."/>
            <person name="McLaughlin G.M."/>
            <person name="Permina E."/>
            <person name="Stockwell P."/>
            <person name="Gilligan J."/>
            <person name="Le Lec M.F."/>
            <person name="Gruber M.A.M."/>
            <person name="Quinn O."/>
            <person name="Lovegrove M."/>
            <person name="Duncan E.J."/>
            <person name="Remnant E.J."/>
            <person name="Van Eeckhoven J."/>
            <person name="Graham B."/>
            <person name="Knapp R.A."/>
            <person name="Langford K.W."/>
            <person name="Kronenberg Z."/>
            <person name="Press M.O."/>
            <person name="Eacker S.M."/>
            <person name="Wilson-Rankin E.E."/>
            <person name="Purcell J."/>
            <person name="Lester P.J."/>
            <person name="Dearden P.K."/>
        </authorList>
    </citation>
    <scope>NUCLEOTIDE SEQUENCE</scope>
    <source>
        <strain evidence="12">Linc-1</strain>
    </source>
</reference>
<evidence type="ECO:0000259" key="10">
    <source>
        <dbReference type="Pfam" id="PF23486"/>
    </source>
</evidence>
<evidence type="ECO:0000259" key="8">
    <source>
        <dbReference type="Pfam" id="PF15706"/>
    </source>
</evidence>
<dbReference type="InterPro" id="IPR055423">
    <property type="entry name" value="Ig_TMEM132_5th"/>
</dbReference>
<dbReference type="EMBL" id="JACSDZ010000022">
    <property type="protein sequence ID" value="KAF7381123.1"/>
    <property type="molecule type" value="Genomic_DNA"/>
</dbReference>
<comment type="similarity">
    <text evidence="2">Belongs to the TMEM132 family.</text>
</comment>
<accession>A0A834MS99</accession>
<feature type="region of interest" description="Disordered" evidence="6">
    <location>
        <begin position="207"/>
        <end position="252"/>
    </location>
</feature>
<organism evidence="12 13">
    <name type="scientific">Vespula germanica</name>
    <name type="common">German yellow jacket</name>
    <name type="synonym">Paravespula germanica</name>
    <dbReference type="NCBI Taxonomy" id="30212"/>
    <lineage>
        <taxon>Eukaryota</taxon>
        <taxon>Metazoa</taxon>
        <taxon>Ecdysozoa</taxon>
        <taxon>Arthropoda</taxon>
        <taxon>Hexapoda</taxon>
        <taxon>Insecta</taxon>
        <taxon>Pterygota</taxon>
        <taxon>Neoptera</taxon>
        <taxon>Endopterygota</taxon>
        <taxon>Hymenoptera</taxon>
        <taxon>Apocrita</taxon>
        <taxon>Aculeata</taxon>
        <taxon>Vespoidea</taxon>
        <taxon>Vespidae</taxon>
        <taxon>Vespinae</taxon>
        <taxon>Vespula</taxon>
    </lineage>
</organism>
<feature type="domain" description="Transmembrane protein TMEM132 C-terminal" evidence="8">
    <location>
        <begin position="618"/>
        <end position="706"/>
    </location>
</feature>
<dbReference type="GO" id="GO:0016020">
    <property type="term" value="C:membrane"/>
    <property type="evidence" value="ECO:0007669"/>
    <property type="project" value="UniProtKB-SubCell"/>
</dbReference>
<evidence type="ECO:0000256" key="3">
    <source>
        <dbReference type="ARBA" id="ARBA00022692"/>
    </source>
</evidence>
<comment type="caution">
    <text evidence="12">The sequence shown here is derived from an EMBL/GenBank/DDBJ whole genome shotgun (WGS) entry which is preliminary data.</text>
</comment>
<sequence>MLLEASEEGIGGNWDGGRIVWSVRYAFEGEEENGSQLPGIDHPQQRLQQRQMQHHHHHDNERLSAFRHVVERRKLQARLEIQKDDIQAVLPISKNWEVMNTAVLTGRQVSQGMKVFIVSQAGTVADVTLQSSCHSEDESVLKVSSSCSSVYVDGSEIRGSSNASVLVKYGTYTGLAKFTVWMPEFPLEVTVGDTRLSQIKGWKVPEEHAMGAKSKRSLNGTNLSRNDSKNAARTKKRSAVATEVEDSMEDTSMDVEDPDIVLEEDDQEERFRGNDHGWDTINSIDRNPPTNCRLRFQQSPIEVHARFLATDHDSGRVSYFVNRRTWLRVTDLVVSMLRVSDPRIATLLQGRIVQGRSVGRTEVQVLSPITGRVIGAKEVRVGNDRVSVSRLTVRVVSGLQLSISPDTAIENGYVAETSVTRRLTAQYQEGLLDIDVEFSDGSRTPLREIAVSDYHLLVESLDPEVVAFAPMVASHHPRVIAVGEGRGDLLRVSLQLADACRLSGRRSGKASQRAAVASLASASANVEVDFSSSDLANRPEFVQNDGGGTVGSHHHRERKNRGDVAPDLHDILIGLPLKDENEHEHEPLVQARQHLTAIANGMSSGGMGGVGIRHHGGSRMSPLEIGMYVLLAAFCFAIVVFVVSCVVYASKFKPQSSDSPLTGGALPVLSGAARARAAANQLASGRRPPRESTTNAHDWVWLGRATLERAACGPQQVHVTSNPLAGDVEVDTPELGTCFDNPNHIELPSAVQRSNNTGPIDSTTYCKRDKLPRNSFAVKSAPIKPVAVNNVTAPSVSTASSMLVTTRNDNEDVPPPLPPHGVSANSSVVVASTTAAAVTAAPINGNNNGNEDYKPPVPPHRNTGVIVRLPETPRKHRHRASSGGSASGHHANHRHNANKQLQQNNVVKPLTTQQHGKGRANSPKENGEEEEEFVELVNPDDKQQQQQQQQQQQNPYSKEARSREVKRATIVGNPMFSSFSTSAVASSVNASTPTIASSSTSPPSTSPSSNSSSSSSSTASSSSSQEQEESVALEDLNLGMDYNQIMQYFDNLKESNA</sequence>
<evidence type="ECO:0000259" key="11">
    <source>
        <dbReference type="Pfam" id="PF23487"/>
    </source>
</evidence>
<evidence type="ECO:0000313" key="13">
    <source>
        <dbReference type="Proteomes" id="UP000617340"/>
    </source>
</evidence>
<feature type="region of interest" description="Disordered" evidence="6">
    <location>
        <begin position="910"/>
        <end position="964"/>
    </location>
</feature>
<feature type="compositionally biased region" description="Low complexity" evidence="6">
    <location>
        <begin position="944"/>
        <end position="953"/>
    </location>
</feature>
<feature type="compositionally biased region" description="Low complexity" evidence="6">
    <location>
        <begin position="992"/>
        <end position="1024"/>
    </location>
</feature>
<evidence type="ECO:0008006" key="14">
    <source>
        <dbReference type="Google" id="ProtNLM"/>
    </source>
</evidence>
<dbReference type="Proteomes" id="UP000617340">
    <property type="component" value="Unassembled WGS sequence"/>
</dbReference>
<evidence type="ECO:0000259" key="9">
    <source>
        <dbReference type="Pfam" id="PF16070"/>
    </source>
</evidence>
<gene>
    <name evidence="12" type="ORF">HZH68_015998</name>
</gene>
<dbReference type="PANTHER" id="PTHR13388:SF11">
    <property type="entry name" value="DETONATOR, ISOFORM E"/>
    <property type="match status" value="1"/>
</dbReference>
<name>A0A834MS99_VESGE</name>
<keyword evidence="4 7" id="KW-1133">Transmembrane helix</keyword>
<feature type="region of interest" description="Disordered" evidence="6">
    <location>
        <begin position="992"/>
        <end position="1035"/>
    </location>
</feature>
<dbReference type="InterPro" id="IPR031436">
    <property type="entry name" value="TMEM132_C"/>
</dbReference>
<dbReference type="AlphaFoldDB" id="A0A834MS99"/>